<dbReference type="Pfam" id="PF23728">
    <property type="entry name" value="Tubby_C_like"/>
    <property type="match status" value="1"/>
</dbReference>
<name>A0ABV8WW06_9BACI</name>
<protein>
    <recommendedName>
        <fullName evidence="2">Tubby C-terminal domain-containing protein</fullName>
    </recommendedName>
</protein>
<gene>
    <name evidence="3" type="ORF">ACFOY7_11840</name>
</gene>
<feature type="domain" description="Tubby C-terminal" evidence="2">
    <location>
        <begin position="82"/>
        <end position="231"/>
    </location>
</feature>
<keyword evidence="4" id="KW-1185">Reference proteome</keyword>
<dbReference type="Proteomes" id="UP001595882">
    <property type="component" value="Unassembled WGS sequence"/>
</dbReference>
<organism evidence="3 4">
    <name type="scientific">Gracilibacillus xinjiangensis</name>
    <dbReference type="NCBI Taxonomy" id="1193282"/>
    <lineage>
        <taxon>Bacteria</taxon>
        <taxon>Bacillati</taxon>
        <taxon>Bacillota</taxon>
        <taxon>Bacilli</taxon>
        <taxon>Bacillales</taxon>
        <taxon>Bacillaceae</taxon>
        <taxon>Gracilibacillus</taxon>
    </lineage>
</organism>
<dbReference type="RefSeq" id="WP_390252298.1">
    <property type="nucleotide sequence ID" value="NZ_JBHSDT010000008.1"/>
</dbReference>
<evidence type="ECO:0000256" key="1">
    <source>
        <dbReference type="SAM" id="Phobius"/>
    </source>
</evidence>
<evidence type="ECO:0000259" key="2">
    <source>
        <dbReference type="Pfam" id="PF23728"/>
    </source>
</evidence>
<evidence type="ECO:0000313" key="4">
    <source>
        <dbReference type="Proteomes" id="UP001595882"/>
    </source>
</evidence>
<accession>A0ABV8WW06</accession>
<dbReference type="InterPro" id="IPR056944">
    <property type="entry name" value="Tubby_C-like"/>
</dbReference>
<keyword evidence="1" id="KW-1133">Transmembrane helix</keyword>
<keyword evidence="1" id="KW-0472">Membrane</keyword>
<sequence length="234" mass="27981">MIHLNLLFILLLITLLARYIVNEAFEPEIFAMTFLFPVAALVLYVIGKRFEVRERNYQPDGIAGWSFYNIQKLFMIRKPLFKEKEKRGYIKRYFQQKWQYIIADIFGSHWYLSLEILIDEDLYDMRWYREKWFTQQDRWKIYKNGELVGDARTLINWKNTTKLKEVLEYRFDEQSYKSAASTVTSTISLTHGDQVAGSLKRNHLMSGIQVIDTQEDRPECIVALILHSYYFKGK</sequence>
<feature type="transmembrane region" description="Helical" evidence="1">
    <location>
        <begin position="27"/>
        <end position="46"/>
    </location>
</feature>
<keyword evidence="1" id="KW-0812">Transmembrane</keyword>
<comment type="caution">
    <text evidence="3">The sequence shown here is derived from an EMBL/GenBank/DDBJ whole genome shotgun (WGS) entry which is preliminary data.</text>
</comment>
<reference evidence="4" key="1">
    <citation type="journal article" date="2019" name="Int. J. Syst. Evol. Microbiol.">
        <title>The Global Catalogue of Microorganisms (GCM) 10K type strain sequencing project: providing services to taxonomists for standard genome sequencing and annotation.</title>
        <authorList>
            <consortium name="The Broad Institute Genomics Platform"/>
            <consortium name="The Broad Institute Genome Sequencing Center for Infectious Disease"/>
            <person name="Wu L."/>
            <person name="Ma J."/>
        </authorList>
    </citation>
    <scope>NUCLEOTIDE SEQUENCE [LARGE SCALE GENOMIC DNA]</scope>
    <source>
        <strain evidence="4">CCUG 37865</strain>
    </source>
</reference>
<evidence type="ECO:0000313" key="3">
    <source>
        <dbReference type="EMBL" id="MFC4403762.1"/>
    </source>
</evidence>
<proteinExistence type="predicted"/>
<dbReference type="EMBL" id="JBHSDT010000008">
    <property type="protein sequence ID" value="MFC4403762.1"/>
    <property type="molecule type" value="Genomic_DNA"/>
</dbReference>